<dbReference type="Proteomes" id="UP000030081">
    <property type="component" value="Chromosome 2"/>
</dbReference>
<organism evidence="2 4">
    <name type="scientific">Vibrio coralliilyticus</name>
    <dbReference type="NCBI Taxonomy" id="190893"/>
    <lineage>
        <taxon>Bacteria</taxon>
        <taxon>Pseudomonadati</taxon>
        <taxon>Pseudomonadota</taxon>
        <taxon>Gammaproteobacteria</taxon>
        <taxon>Vibrionales</taxon>
        <taxon>Vibrionaceae</taxon>
        <taxon>Vibrio</taxon>
    </lineage>
</organism>
<dbReference type="EMBL" id="CP009618">
    <property type="protein sequence ID" value="AIW21070.1"/>
    <property type="molecule type" value="Genomic_DNA"/>
</dbReference>
<proteinExistence type="predicted"/>
<evidence type="ECO:0000313" key="2">
    <source>
        <dbReference type="EMBL" id="NOJ21876.1"/>
    </source>
</evidence>
<name>A0A2A2MZ66_9VIBR</name>
<dbReference type="KEGG" id="vcy:IX92_18735"/>
<dbReference type="Proteomes" id="UP000576645">
    <property type="component" value="Unassembled WGS sequence"/>
</dbReference>
<dbReference type="AlphaFoldDB" id="A0A2A2MZ66"/>
<evidence type="ECO:0008006" key="5">
    <source>
        <dbReference type="Google" id="ProtNLM"/>
    </source>
</evidence>
<reference evidence="2 4" key="2">
    <citation type="submission" date="2019-09" db="EMBL/GenBank/DDBJ databases">
        <title>Draft genome sequencing and comparative genomics of hatchery-associated Vibrios.</title>
        <authorList>
            <person name="Kehlet-Delgado H."/>
            <person name="Mueller R.S."/>
        </authorList>
    </citation>
    <scope>NUCLEOTIDE SEQUENCE [LARGE SCALE GENOMIC DNA]</scope>
    <source>
        <strain evidence="2 4">09-121-3</strain>
    </source>
</reference>
<dbReference type="RefSeq" id="WP_043010086.1">
    <property type="nucleotide sequence ID" value="NZ_VTYL01000001.1"/>
</dbReference>
<sequence length="276" mass="33060">MKKWGLLTALCFALTGCSTKFVYNNMDWLLVEYLEDFVELNDEQEELVSEKIEVLSDWHRREEIPNYIQHLDQLIALDPKSFTEDDLKQQEAQFQNHTQRLVSQIAPEMFALASELSDDQAEELMDNIRVRHTRYKKKYQKLTEEKIRENYEEKITENFDDWLGSVTPEQERMIQEWTSQLYVTSYDWIDHQTKMRVEMNALLTNRMQVGYFQPHFQQLMFNPASFYSTELEQKIGHNKAVADKYLVKIINSVTDKQTAYYRQELRDWKNIALDIQ</sequence>
<evidence type="ECO:0000313" key="4">
    <source>
        <dbReference type="Proteomes" id="UP000576645"/>
    </source>
</evidence>
<dbReference type="PIRSF" id="PIRSF028200">
    <property type="entry name" value="UCP028200"/>
    <property type="match status" value="1"/>
</dbReference>
<protein>
    <recommendedName>
        <fullName evidence="5">Lipoprotein</fullName>
    </recommendedName>
</protein>
<accession>A0A2A2MZ66</accession>
<keyword evidence="3" id="KW-1185">Reference proteome</keyword>
<dbReference type="PROSITE" id="PS51257">
    <property type="entry name" value="PROKAR_LIPOPROTEIN"/>
    <property type="match status" value="1"/>
</dbReference>
<reference evidence="1 3" key="1">
    <citation type="submission" date="2014-10" db="EMBL/GenBank/DDBJ databases">
        <title>The Complete Genome Sequence for the Shellfish Pathogen Vibrio coralliilyticus RE98 Isolated from a Shellfish Hatchery.</title>
        <authorList>
            <person name="Richards G.P."/>
            <person name="Bono J.L."/>
            <person name="Watson M.A."/>
            <person name="Needleman D.S."/>
        </authorList>
    </citation>
    <scope>NUCLEOTIDE SEQUENCE [LARGE SCALE GENOMIC DNA]</scope>
    <source>
        <strain evidence="1 3">RE98</strain>
    </source>
</reference>
<evidence type="ECO:0000313" key="1">
    <source>
        <dbReference type="EMBL" id="AIW21070.1"/>
    </source>
</evidence>
<dbReference type="Pfam" id="PF19795">
    <property type="entry name" value="DUF6279"/>
    <property type="match status" value="1"/>
</dbReference>
<dbReference type="InterPro" id="IPR016875">
    <property type="entry name" value="UCP028200"/>
</dbReference>
<dbReference type="EMBL" id="VTXP01000002">
    <property type="protein sequence ID" value="NOJ21876.1"/>
    <property type="molecule type" value="Genomic_DNA"/>
</dbReference>
<gene>
    <name evidence="2" type="ORF">F0238_03925</name>
    <name evidence="1" type="ORF">IX92_18735</name>
</gene>
<evidence type="ECO:0000313" key="3">
    <source>
        <dbReference type="Proteomes" id="UP000030081"/>
    </source>
</evidence>